<dbReference type="RefSeq" id="WP_094407061.1">
    <property type="nucleotide sequence ID" value="NZ_BMJZ01000010.1"/>
</dbReference>
<evidence type="ECO:0000313" key="2">
    <source>
        <dbReference type="EMBL" id="OYQ21578.1"/>
    </source>
</evidence>
<organism evidence="2 3">
    <name type="scientific">Elstera cyanobacteriorum</name>
    <dbReference type="NCBI Taxonomy" id="2022747"/>
    <lineage>
        <taxon>Bacteria</taxon>
        <taxon>Pseudomonadati</taxon>
        <taxon>Pseudomonadota</taxon>
        <taxon>Alphaproteobacteria</taxon>
        <taxon>Rhodospirillales</taxon>
        <taxon>Rhodospirillaceae</taxon>
        <taxon>Elstera</taxon>
    </lineage>
</organism>
<proteinExistence type="predicted"/>
<keyword evidence="1" id="KW-0812">Transmembrane</keyword>
<keyword evidence="1" id="KW-1133">Transmembrane helix</keyword>
<dbReference type="Proteomes" id="UP000216361">
    <property type="component" value="Unassembled WGS sequence"/>
</dbReference>
<comment type="caution">
    <text evidence="2">The sequence shown here is derived from an EMBL/GenBank/DDBJ whole genome shotgun (WGS) entry which is preliminary data.</text>
</comment>
<name>A0A255XX69_9PROT</name>
<evidence type="ECO:0000256" key="1">
    <source>
        <dbReference type="SAM" id="Phobius"/>
    </source>
</evidence>
<dbReference type="OrthoDB" id="7173870at2"/>
<protein>
    <recommendedName>
        <fullName evidence="4">CcoQ/FixQ family Cbb3-type cytochrome c oxidase assembly chaperone</fullName>
    </recommendedName>
</protein>
<dbReference type="EMBL" id="NOXS01000021">
    <property type="protein sequence ID" value="OYQ21578.1"/>
    <property type="molecule type" value="Genomic_DNA"/>
</dbReference>
<gene>
    <name evidence="2" type="ORF">CHR90_01605</name>
</gene>
<evidence type="ECO:0000313" key="3">
    <source>
        <dbReference type="Proteomes" id="UP000216361"/>
    </source>
</evidence>
<sequence length="50" mass="6172">MDLVDLYMTVRSYWIAWVLMLFIGMIVWVYWPKRRKAMDAHARIPLEDDR</sequence>
<keyword evidence="3" id="KW-1185">Reference proteome</keyword>
<accession>A0A255XX69</accession>
<keyword evidence="1" id="KW-0472">Membrane</keyword>
<dbReference type="AlphaFoldDB" id="A0A255XX69"/>
<evidence type="ECO:0008006" key="4">
    <source>
        <dbReference type="Google" id="ProtNLM"/>
    </source>
</evidence>
<reference evidence="2 3" key="1">
    <citation type="submission" date="2017-07" db="EMBL/GenBank/DDBJ databases">
        <title>Elstera cyanobacteriorum sp. nov., a novel bacterium isolated from cyanobacterial aggregates in a eutrophic lake.</title>
        <authorList>
            <person name="Cai H."/>
        </authorList>
    </citation>
    <scope>NUCLEOTIDE SEQUENCE [LARGE SCALE GENOMIC DNA]</scope>
    <source>
        <strain evidence="2 3">TH019</strain>
    </source>
</reference>
<feature type="transmembrane region" description="Helical" evidence="1">
    <location>
        <begin position="12"/>
        <end position="31"/>
    </location>
</feature>
<dbReference type="Pfam" id="PF05545">
    <property type="entry name" value="FixQ"/>
    <property type="match status" value="1"/>
</dbReference>
<dbReference type="InterPro" id="IPR008621">
    <property type="entry name" value="Cbb3-typ_cyt_oxidase_comp"/>
</dbReference>